<evidence type="ECO:0000313" key="2">
    <source>
        <dbReference type="EMBL" id="SDK43940.1"/>
    </source>
</evidence>
<name>A0A1G9BX20_9STAP</name>
<reference evidence="3" key="1">
    <citation type="submission" date="2016-10" db="EMBL/GenBank/DDBJ databases">
        <authorList>
            <person name="Varghese N."/>
            <person name="Submissions S."/>
        </authorList>
    </citation>
    <scope>NUCLEOTIDE SEQUENCE [LARGE SCALE GENOMIC DNA]</scope>
    <source>
        <strain evidence="3">CGMCC 1.8911</strain>
    </source>
</reference>
<accession>A0A1G9BX20</accession>
<keyword evidence="1" id="KW-1133">Transmembrane helix</keyword>
<evidence type="ECO:0000313" key="3">
    <source>
        <dbReference type="Proteomes" id="UP000242700"/>
    </source>
</evidence>
<gene>
    <name evidence="2" type="ORF">SAMN05216187_108135</name>
</gene>
<organism evidence="2 3">
    <name type="scientific">Jeotgalicoccus aerolatus</name>
    <dbReference type="NCBI Taxonomy" id="709510"/>
    <lineage>
        <taxon>Bacteria</taxon>
        <taxon>Bacillati</taxon>
        <taxon>Bacillota</taxon>
        <taxon>Bacilli</taxon>
        <taxon>Bacillales</taxon>
        <taxon>Staphylococcaceae</taxon>
        <taxon>Jeotgalicoccus</taxon>
    </lineage>
</organism>
<dbReference type="AlphaFoldDB" id="A0A1G9BX20"/>
<dbReference type="Proteomes" id="UP000242700">
    <property type="component" value="Unassembled WGS sequence"/>
</dbReference>
<dbReference type="EMBL" id="FNFI01000008">
    <property type="protein sequence ID" value="SDK43940.1"/>
    <property type="molecule type" value="Genomic_DNA"/>
</dbReference>
<dbReference type="RefSeq" id="WP_092598549.1">
    <property type="nucleotide sequence ID" value="NZ_FNFI01000008.1"/>
</dbReference>
<evidence type="ECO:0000256" key="1">
    <source>
        <dbReference type="SAM" id="Phobius"/>
    </source>
</evidence>
<dbReference type="OrthoDB" id="9968067at2"/>
<keyword evidence="1" id="KW-0812">Transmembrane</keyword>
<protein>
    <submittedName>
        <fullName evidence="2">Uncharacterized protein</fullName>
    </submittedName>
</protein>
<dbReference type="STRING" id="586411.SAMN05216187_108135"/>
<sequence length="147" mass="16869">MEREKTNPYVTRIELRDKLGEMEKDIKADIKSLSSKQTDDNLFNRTLLTELSTTMTHVVKSNDKTANAIIDLTKEMRDKQQKTDEVIIAHEEQLRDHNKFITDQQKMLDGKRGSTLKWIGVLVPVFIAFIGGIFGIVEILIPWLIGL</sequence>
<feature type="transmembrane region" description="Helical" evidence="1">
    <location>
        <begin position="116"/>
        <end position="145"/>
    </location>
</feature>
<proteinExistence type="predicted"/>
<keyword evidence="1" id="KW-0472">Membrane</keyword>